<feature type="domain" description="Peptidase S1" evidence="2">
    <location>
        <begin position="1"/>
        <end position="102"/>
    </location>
</feature>
<evidence type="ECO:0000313" key="3">
    <source>
        <dbReference type="EMBL" id="CAH1790106.1"/>
    </source>
</evidence>
<dbReference type="FunFam" id="2.40.10.10:FF:000068">
    <property type="entry name" value="transmembrane protease serine 2"/>
    <property type="match status" value="1"/>
</dbReference>
<dbReference type="InterPro" id="IPR018114">
    <property type="entry name" value="TRYPSIN_HIS"/>
</dbReference>
<dbReference type="GO" id="GO:0004252">
    <property type="term" value="F:serine-type endopeptidase activity"/>
    <property type="evidence" value="ECO:0007669"/>
    <property type="project" value="InterPro"/>
</dbReference>
<comment type="caution">
    <text evidence="3">The sequence shown here is derived from an EMBL/GenBank/DDBJ whole genome shotgun (WGS) entry which is preliminary data.</text>
</comment>
<dbReference type="InterPro" id="IPR050850">
    <property type="entry name" value="Peptidase_S1_Elastase_sf"/>
</dbReference>
<dbReference type="InterPro" id="IPR043504">
    <property type="entry name" value="Peptidase_S1_PA_chymotrypsin"/>
</dbReference>
<dbReference type="PANTHER" id="PTHR24257:SF17">
    <property type="match status" value="1"/>
</dbReference>
<dbReference type="SUPFAM" id="SSF50494">
    <property type="entry name" value="Trypsin-like serine proteases"/>
    <property type="match status" value="1"/>
</dbReference>
<evidence type="ECO:0000313" key="4">
    <source>
        <dbReference type="Proteomes" id="UP000749559"/>
    </source>
</evidence>
<reference evidence="3" key="1">
    <citation type="submission" date="2022-03" db="EMBL/GenBank/DDBJ databases">
        <authorList>
            <person name="Martin C."/>
        </authorList>
    </citation>
    <scope>NUCLEOTIDE SEQUENCE</scope>
</reference>
<dbReference type="PROSITE" id="PS50240">
    <property type="entry name" value="TRYPSIN_DOM"/>
    <property type="match status" value="1"/>
</dbReference>
<dbReference type="AlphaFoldDB" id="A0A8S4P9J8"/>
<protein>
    <recommendedName>
        <fullName evidence="2">Peptidase S1 domain-containing protein</fullName>
    </recommendedName>
</protein>
<dbReference type="PANTHER" id="PTHR24257">
    <property type="entry name" value="CHYMOTRYPSIN-LIKE ELASTASE FAMILY MEMBER"/>
    <property type="match status" value="1"/>
</dbReference>
<dbReference type="Gene3D" id="2.40.10.10">
    <property type="entry name" value="Trypsin-like serine proteases"/>
    <property type="match status" value="1"/>
</dbReference>
<dbReference type="GO" id="GO:0005615">
    <property type="term" value="C:extracellular space"/>
    <property type="evidence" value="ECO:0007669"/>
    <property type="project" value="TreeGrafter"/>
</dbReference>
<dbReference type="EMBL" id="CAIIXF020000007">
    <property type="protein sequence ID" value="CAH1790106.1"/>
    <property type="molecule type" value="Genomic_DNA"/>
</dbReference>
<organism evidence="3 4">
    <name type="scientific">Owenia fusiformis</name>
    <name type="common">Polychaete worm</name>
    <dbReference type="NCBI Taxonomy" id="6347"/>
    <lineage>
        <taxon>Eukaryota</taxon>
        <taxon>Metazoa</taxon>
        <taxon>Spiralia</taxon>
        <taxon>Lophotrochozoa</taxon>
        <taxon>Annelida</taxon>
        <taxon>Polychaeta</taxon>
        <taxon>Sedentaria</taxon>
        <taxon>Canalipalpata</taxon>
        <taxon>Sabellida</taxon>
        <taxon>Oweniida</taxon>
        <taxon>Oweniidae</taxon>
        <taxon>Owenia</taxon>
    </lineage>
</organism>
<dbReference type="OrthoDB" id="6155696at2759"/>
<name>A0A8S4P9J8_OWEFU</name>
<evidence type="ECO:0000256" key="1">
    <source>
        <dbReference type="ARBA" id="ARBA00023157"/>
    </source>
</evidence>
<feature type="non-terminal residue" evidence="3">
    <location>
        <position position="1"/>
    </location>
</feature>
<accession>A0A8S4P9J8</accession>
<sequence length="102" mass="11959">MLSWVVSLKFKKAGGTKWEHNCGGVILSNIWVVTAAHCITDKSLECWNKKEKRLTCDMNRWKITAGEWKLNRNSKTEQTRDVEHIVVHDKYYEGNQEHKNDI</sequence>
<dbReference type="GO" id="GO:0006508">
    <property type="term" value="P:proteolysis"/>
    <property type="evidence" value="ECO:0007669"/>
    <property type="project" value="InterPro"/>
</dbReference>
<dbReference type="InterPro" id="IPR001254">
    <property type="entry name" value="Trypsin_dom"/>
</dbReference>
<keyword evidence="1" id="KW-1015">Disulfide bond</keyword>
<evidence type="ECO:0000259" key="2">
    <source>
        <dbReference type="PROSITE" id="PS50240"/>
    </source>
</evidence>
<dbReference type="PROSITE" id="PS00134">
    <property type="entry name" value="TRYPSIN_HIS"/>
    <property type="match status" value="1"/>
</dbReference>
<keyword evidence="4" id="KW-1185">Reference proteome</keyword>
<proteinExistence type="predicted"/>
<dbReference type="Proteomes" id="UP000749559">
    <property type="component" value="Unassembled WGS sequence"/>
</dbReference>
<gene>
    <name evidence="3" type="ORF">OFUS_LOCUS15361</name>
</gene>
<dbReference type="Pfam" id="PF00089">
    <property type="entry name" value="Trypsin"/>
    <property type="match status" value="1"/>
</dbReference>
<dbReference type="InterPro" id="IPR009003">
    <property type="entry name" value="Peptidase_S1_PA"/>
</dbReference>